<name>A0AAD5MMM4_PARTN</name>
<sequence length="64" mass="6854">MPTQETVAPVPVEHTSVSGTLSTRNIIMATWSADMWRNVVNRALRLATSGPFGPHFLSATASVS</sequence>
<organism evidence="1 2">
    <name type="scientific">Parelaphostrongylus tenuis</name>
    <name type="common">Meningeal worm</name>
    <dbReference type="NCBI Taxonomy" id="148309"/>
    <lineage>
        <taxon>Eukaryota</taxon>
        <taxon>Metazoa</taxon>
        <taxon>Ecdysozoa</taxon>
        <taxon>Nematoda</taxon>
        <taxon>Chromadorea</taxon>
        <taxon>Rhabditida</taxon>
        <taxon>Rhabditina</taxon>
        <taxon>Rhabditomorpha</taxon>
        <taxon>Strongyloidea</taxon>
        <taxon>Metastrongylidae</taxon>
        <taxon>Parelaphostrongylus</taxon>
    </lineage>
</organism>
<accession>A0AAD5MMM4</accession>
<evidence type="ECO:0000313" key="2">
    <source>
        <dbReference type="Proteomes" id="UP001196413"/>
    </source>
</evidence>
<gene>
    <name evidence="1" type="ORF">KIN20_020551</name>
</gene>
<keyword evidence="2" id="KW-1185">Reference proteome</keyword>
<dbReference type="EMBL" id="JAHQIW010004170">
    <property type="protein sequence ID" value="KAJ1361335.1"/>
    <property type="molecule type" value="Genomic_DNA"/>
</dbReference>
<reference evidence="1" key="1">
    <citation type="submission" date="2021-06" db="EMBL/GenBank/DDBJ databases">
        <title>Parelaphostrongylus tenuis whole genome reference sequence.</title>
        <authorList>
            <person name="Garwood T.J."/>
            <person name="Larsen P.A."/>
            <person name="Fountain-Jones N.M."/>
            <person name="Garbe J.R."/>
            <person name="Macchietto M.G."/>
            <person name="Kania S.A."/>
            <person name="Gerhold R.W."/>
            <person name="Richards J.E."/>
            <person name="Wolf T.M."/>
        </authorList>
    </citation>
    <scope>NUCLEOTIDE SEQUENCE</scope>
    <source>
        <strain evidence="1">MNPRO001-30</strain>
        <tissue evidence="1">Meninges</tissue>
    </source>
</reference>
<comment type="caution">
    <text evidence="1">The sequence shown here is derived from an EMBL/GenBank/DDBJ whole genome shotgun (WGS) entry which is preliminary data.</text>
</comment>
<proteinExistence type="predicted"/>
<dbReference type="AlphaFoldDB" id="A0AAD5MMM4"/>
<protein>
    <submittedName>
        <fullName evidence="1">Uncharacterized protein</fullName>
    </submittedName>
</protein>
<evidence type="ECO:0000313" key="1">
    <source>
        <dbReference type="EMBL" id="KAJ1361335.1"/>
    </source>
</evidence>
<dbReference type="Proteomes" id="UP001196413">
    <property type="component" value="Unassembled WGS sequence"/>
</dbReference>